<evidence type="ECO:0000313" key="2">
    <source>
        <dbReference type="EMBL" id="BAH48670.1"/>
    </source>
</evidence>
<gene>
    <name evidence="2" type="ordered locus">ROP_04230</name>
</gene>
<evidence type="ECO:0000313" key="3">
    <source>
        <dbReference type="Proteomes" id="UP000002212"/>
    </source>
</evidence>
<reference evidence="2 3" key="1">
    <citation type="submission" date="2009-03" db="EMBL/GenBank/DDBJ databases">
        <title>Comparison of the complete genome sequences of Rhodococcus erythropolis PR4 and Rhodococcus opacus B4.</title>
        <authorList>
            <person name="Takarada H."/>
            <person name="Sekine M."/>
            <person name="Hosoyama A."/>
            <person name="Yamada R."/>
            <person name="Fujisawa T."/>
            <person name="Omata S."/>
            <person name="Shimizu A."/>
            <person name="Tsukatani N."/>
            <person name="Tanikawa S."/>
            <person name="Fujita N."/>
            <person name="Harayama S."/>
        </authorList>
    </citation>
    <scope>NUCLEOTIDE SEQUENCE [LARGE SCALE GENOMIC DNA]</scope>
    <source>
        <strain evidence="2 3">B4</strain>
    </source>
</reference>
<dbReference type="PATRIC" id="fig|632772.20.peg.472"/>
<feature type="domain" description="Carboxymuconolactone decarboxylase-like" evidence="1">
    <location>
        <begin position="28"/>
        <end position="113"/>
    </location>
</feature>
<dbReference type="PANTHER" id="PTHR34846:SF10">
    <property type="entry name" value="CYTOPLASMIC PROTEIN"/>
    <property type="match status" value="1"/>
</dbReference>
<dbReference type="Gene3D" id="1.20.1290.10">
    <property type="entry name" value="AhpD-like"/>
    <property type="match status" value="1"/>
</dbReference>
<dbReference type="HOGENOM" id="CLU_082760_6_0_11"/>
<dbReference type="InterPro" id="IPR003779">
    <property type="entry name" value="CMD-like"/>
</dbReference>
<dbReference type="EMBL" id="AP011115">
    <property type="protein sequence ID" value="BAH48670.1"/>
    <property type="molecule type" value="Genomic_DNA"/>
</dbReference>
<name>C1ARJ3_RHOOB</name>
<sequence>MGDRIPPPLDNLLEGNIMTSVNLSKQHPSVYKSLMKLDADVKAALETAGVDPLLVELVKIRVSQLNGCAFCLRMHTRDALAKGETTDRLAVVAAWWEAQYFSEKERAALALAEQVTALSVPERRAWDDGSLTDEQVSAISWLATVMNAWNRVAVTSHYPVTP</sequence>
<accession>C1ARJ3</accession>
<dbReference type="InterPro" id="IPR029032">
    <property type="entry name" value="AhpD-like"/>
</dbReference>
<dbReference type="Pfam" id="PF02627">
    <property type="entry name" value="CMD"/>
    <property type="match status" value="1"/>
</dbReference>
<dbReference type="SUPFAM" id="SSF69118">
    <property type="entry name" value="AhpD-like"/>
    <property type="match status" value="1"/>
</dbReference>
<dbReference type="PANTHER" id="PTHR34846">
    <property type="entry name" value="4-CARBOXYMUCONOLACTONE DECARBOXYLASE FAMILY PROTEIN (AFU_ORTHOLOGUE AFUA_6G11590)"/>
    <property type="match status" value="1"/>
</dbReference>
<organism evidence="2 3">
    <name type="scientific">Rhodococcus opacus (strain B4)</name>
    <dbReference type="NCBI Taxonomy" id="632772"/>
    <lineage>
        <taxon>Bacteria</taxon>
        <taxon>Bacillati</taxon>
        <taxon>Actinomycetota</taxon>
        <taxon>Actinomycetes</taxon>
        <taxon>Mycobacteriales</taxon>
        <taxon>Nocardiaceae</taxon>
        <taxon>Rhodococcus</taxon>
    </lineage>
</organism>
<dbReference type="Proteomes" id="UP000002212">
    <property type="component" value="Chromosome"/>
</dbReference>
<proteinExistence type="predicted"/>
<dbReference type="InterPro" id="IPR004675">
    <property type="entry name" value="AhpD_core"/>
</dbReference>
<dbReference type="NCBIfam" id="TIGR00778">
    <property type="entry name" value="ahpD_dom"/>
    <property type="match status" value="1"/>
</dbReference>
<evidence type="ECO:0000259" key="1">
    <source>
        <dbReference type="Pfam" id="PF02627"/>
    </source>
</evidence>
<dbReference type="AlphaFoldDB" id="C1ARJ3"/>
<dbReference type="KEGG" id="rop:ROP_04230"/>
<protein>
    <submittedName>
        <fullName evidence="2">Carboxymuconolactone decarboxylase family protein</fullName>
    </submittedName>
</protein>
<dbReference type="STRING" id="632772.ROP_04230"/>
<dbReference type="GO" id="GO:0051920">
    <property type="term" value="F:peroxiredoxin activity"/>
    <property type="evidence" value="ECO:0007669"/>
    <property type="project" value="InterPro"/>
</dbReference>